<dbReference type="InterPro" id="IPR017850">
    <property type="entry name" value="Alkaline_phosphatase_core_sf"/>
</dbReference>
<evidence type="ECO:0000259" key="5">
    <source>
        <dbReference type="Pfam" id="PF00884"/>
    </source>
</evidence>
<evidence type="ECO:0000313" key="6">
    <source>
        <dbReference type="EMBL" id="MBC6612769.1"/>
    </source>
</evidence>
<dbReference type="Proteomes" id="UP000622017">
    <property type="component" value="Unassembled WGS sequence"/>
</dbReference>
<evidence type="ECO:0000256" key="3">
    <source>
        <dbReference type="ARBA" id="ARBA00022801"/>
    </source>
</evidence>
<dbReference type="Pfam" id="PF00884">
    <property type="entry name" value="Sulfatase"/>
    <property type="match status" value="1"/>
</dbReference>
<dbReference type="InterPro" id="IPR050738">
    <property type="entry name" value="Sulfatase"/>
</dbReference>
<evidence type="ECO:0000256" key="2">
    <source>
        <dbReference type="ARBA" id="ARBA00022723"/>
    </source>
</evidence>
<keyword evidence="4" id="KW-0106">Calcium</keyword>
<keyword evidence="7" id="KW-1185">Reference proteome</keyword>
<protein>
    <submittedName>
        <fullName evidence="6">Arylsulfatase</fullName>
    </submittedName>
</protein>
<accession>A0ABR7MNV5</accession>
<proteinExistence type="inferred from homology"/>
<dbReference type="PROSITE" id="PS00149">
    <property type="entry name" value="SULFATASE_2"/>
    <property type="match status" value="1"/>
</dbReference>
<organism evidence="6 7">
    <name type="scientific">Hymenobacter citatus</name>
    <dbReference type="NCBI Taxonomy" id="2763506"/>
    <lineage>
        <taxon>Bacteria</taxon>
        <taxon>Pseudomonadati</taxon>
        <taxon>Bacteroidota</taxon>
        <taxon>Cytophagia</taxon>
        <taxon>Cytophagales</taxon>
        <taxon>Hymenobacteraceae</taxon>
        <taxon>Hymenobacter</taxon>
    </lineage>
</organism>
<dbReference type="RefSeq" id="WP_187320986.1">
    <property type="nucleotide sequence ID" value="NZ_JACSCY010000017.1"/>
</dbReference>
<dbReference type="SUPFAM" id="SSF53649">
    <property type="entry name" value="Alkaline phosphatase-like"/>
    <property type="match status" value="1"/>
</dbReference>
<dbReference type="InterPro" id="IPR000917">
    <property type="entry name" value="Sulfatase_N"/>
</dbReference>
<dbReference type="PANTHER" id="PTHR42693">
    <property type="entry name" value="ARYLSULFATASE FAMILY MEMBER"/>
    <property type="match status" value="1"/>
</dbReference>
<dbReference type="CDD" id="cd16025">
    <property type="entry name" value="PAS_like"/>
    <property type="match status" value="1"/>
</dbReference>
<feature type="domain" description="Sulfatase N-terminal" evidence="5">
    <location>
        <begin position="43"/>
        <end position="466"/>
    </location>
</feature>
<dbReference type="InterPro" id="IPR024607">
    <property type="entry name" value="Sulfatase_CS"/>
</dbReference>
<dbReference type="PANTHER" id="PTHR42693:SF53">
    <property type="entry name" value="ENDO-4-O-SULFATASE"/>
    <property type="match status" value="1"/>
</dbReference>
<dbReference type="Gene3D" id="3.30.1120.10">
    <property type="match status" value="1"/>
</dbReference>
<keyword evidence="3" id="KW-0378">Hydrolase</keyword>
<dbReference type="EMBL" id="JACSCY010000017">
    <property type="protein sequence ID" value="MBC6612769.1"/>
    <property type="molecule type" value="Genomic_DNA"/>
</dbReference>
<dbReference type="Gene3D" id="3.40.720.10">
    <property type="entry name" value="Alkaline Phosphatase, subunit A"/>
    <property type="match status" value="1"/>
</dbReference>
<reference evidence="6 7" key="1">
    <citation type="submission" date="2020-08" db="EMBL/GenBank/DDBJ databases">
        <title>Hymenobacter sp.</title>
        <authorList>
            <person name="Kim M.K."/>
        </authorList>
    </citation>
    <scope>NUCLEOTIDE SEQUENCE [LARGE SCALE GENOMIC DNA]</scope>
    <source>
        <strain evidence="6 7">BT507</strain>
    </source>
</reference>
<name>A0ABR7MNV5_9BACT</name>
<keyword evidence="2" id="KW-0479">Metal-binding</keyword>
<evidence type="ECO:0000256" key="1">
    <source>
        <dbReference type="ARBA" id="ARBA00008779"/>
    </source>
</evidence>
<sequence length="577" mass="64798">MFPVSTKNTGRYAYHAVSTALALVVLLGSMAFTRPPTQTAKRPNIILIMADDLGYSDLGCYGGEIKTPNLDKLAKDGLRFNACYNTGRCCPTRASMLTGLYPHQAGIGKMTFAEGKSGYQGTLDKHTVTIAEALRAAGYQTGMVGKWHISETVERKDKDEQLKWLAHQADYSPFSDPTTYPTARGFEKFYGTIWGVVDYFDPFSLVYGDKPVKTVPKDFYYTNAIGDTAVSFVRQFGKQADKPFFMYVAYTAPHWPIQALPEDIKKYENTYKNGWQALRQSRYKRIIDLKLFDAATTPLPEFMFPKKDWATNPTKDWDAHAMAVHAAMVDRMDQNIGHLIAELRRTKQLDNTVILFLSDNGASPEDPTEYGPGFDRAGSTRAGQPVAFPKNKEVLPNGQLVHAGIGTVWAHSINTPFRYYKAKQHEGGIATPLIVHWPQGVQQPGRLVREPLHVIDMMSTFLDVAKASYPSTFAGRTITPTPGKSFVPLLTSAKAPAQRLHPELFWEHFGAAAFRQQDWKIVRLGANDPWELYDLKTNRSETKNLATQYPDRVAAMSQRWQQLAEQYQVFPKPTAQQ</sequence>
<evidence type="ECO:0000256" key="4">
    <source>
        <dbReference type="ARBA" id="ARBA00022837"/>
    </source>
</evidence>
<comment type="caution">
    <text evidence="6">The sequence shown here is derived from an EMBL/GenBank/DDBJ whole genome shotgun (WGS) entry which is preliminary data.</text>
</comment>
<gene>
    <name evidence="6" type="ORF">H8B15_17735</name>
</gene>
<comment type="similarity">
    <text evidence="1">Belongs to the sulfatase family.</text>
</comment>
<evidence type="ECO:0000313" key="7">
    <source>
        <dbReference type="Proteomes" id="UP000622017"/>
    </source>
</evidence>